<dbReference type="SFLD" id="SFLDF00288">
    <property type="entry name" value="HemN-like__clustered_with_nucl"/>
    <property type="match status" value="1"/>
</dbReference>
<dbReference type="Gene3D" id="3.20.20.70">
    <property type="entry name" value="Aldolase class I"/>
    <property type="match status" value="1"/>
</dbReference>
<gene>
    <name evidence="11" type="ordered locus">Desdi_3015</name>
</gene>
<keyword evidence="9" id="KW-0963">Cytoplasm</keyword>
<evidence type="ECO:0000313" key="12">
    <source>
        <dbReference type="Proteomes" id="UP000010797"/>
    </source>
</evidence>
<dbReference type="HOGENOM" id="CLU_027579_1_1_9"/>
<evidence type="ECO:0000256" key="6">
    <source>
        <dbReference type="ARBA" id="ARBA00023004"/>
    </source>
</evidence>
<dbReference type="Proteomes" id="UP000010797">
    <property type="component" value="Chromosome"/>
</dbReference>
<dbReference type="InterPro" id="IPR058240">
    <property type="entry name" value="rSAM_sf"/>
</dbReference>
<dbReference type="PANTHER" id="PTHR13932:SF5">
    <property type="entry name" value="RADICAL S-ADENOSYL METHIONINE DOMAIN-CONTAINING PROTEIN 1, MITOCHONDRIAL"/>
    <property type="match status" value="1"/>
</dbReference>
<dbReference type="STRING" id="871963.Desdi_3015"/>
<reference evidence="12" key="1">
    <citation type="submission" date="2012-02" db="EMBL/GenBank/DDBJ databases">
        <title>Complete sequence of Desulfitobacterium dichloroeliminans LMG P-21439.</title>
        <authorList>
            <person name="Lucas S."/>
            <person name="Han J."/>
            <person name="Lapidus A."/>
            <person name="Cheng J.-F."/>
            <person name="Goodwin L."/>
            <person name="Pitluck S."/>
            <person name="Peters L."/>
            <person name="Ovchinnikova G."/>
            <person name="Teshima H."/>
            <person name="Detter J.C."/>
            <person name="Han C."/>
            <person name="Tapia R."/>
            <person name="Land M."/>
            <person name="Hauser L."/>
            <person name="Kyrpides N."/>
            <person name="Ivanova N."/>
            <person name="Pagani I."/>
            <person name="Kruse T."/>
            <person name="de Vos W.M."/>
            <person name="Boon N."/>
            <person name="Smidt H."/>
            <person name="Woyke T."/>
        </authorList>
    </citation>
    <scope>NUCLEOTIDE SEQUENCE [LARGE SCALE GENOMIC DNA]</scope>
    <source>
        <strain evidence="12">LMG P-21439 / DCA1</strain>
    </source>
</reference>
<keyword evidence="3 9" id="KW-0349">Heme</keyword>
<dbReference type="KEGG" id="ddl:Desdi_3015"/>
<dbReference type="SFLD" id="SFLDS00029">
    <property type="entry name" value="Radical_SAM"/>
    <property type="match status" value="1"/>
</dbReference>
<dbReference type="SFLD" id="SFLDF00562">
    <property type="entry name" value="HemN-like__clustered_with_heat"/>
    <property type="match status" value="1"/>
</dbReference>
<evidence type="ECO:0000259" key="10">
    <source>
        <dbReference type="PROSITE" id="PS51918"/>
    </source>
</evidence>
<feature type="domain" description="Radical SAM core" evidence="10">
    <location>
        <begin position="1"/>
        <end position="230"/>
    </location>
</feature>
<dbReference type="InterPro" id="IPR010723">
    <property type="entry name" value="HemN_C"/>
</dbReference>
<dbReference type="SUPFAM" id="SSF102114">
    <property type="entry name" value="Radical SAM enzymes"/>
    <property type="match status" value="1"/>
</dbReference>
<dbReference type="InterPro" id="IPR006638">
    <property type="entry name" value="Elp3/MiaA/NifB-like_rSAM"/>
</dbReference>
<comment type="similarity">
    <text evidence="1">Belongs to the anaerobic coproporphyrinogen-III oxidase family. HemW subfamily.</text>
</comment>
<keyword evidence="4 9" id="KW-0949">S-adenosyl-L-methionine</keyword>
<evidence type="ECO:0000256" key="4">
    <source>
        <dbReference type="ARBA" id="ARBA00022691"/>
    </source>
</evidence>
<dbReference type="Pfam" id="PF06969">
    <property type="entry name" value="HemN_C"/>
    <property type="match status" value="1"/>
</dbReference>
<keyword evidence="5 9" id="KW-0479">Metal-binding</keyword>
<dbReference type="eggNOG" id="COG0635">
    <property type="taxonomic scope" value="Bacteria"/>
</dbReference>
<dbReference type="EMBL" id="CP003344">
    <property type="protein sequence ID" value="AGA70420.1"/>
    <property type="molecule type" value="Genomic_DNA"/>
</dbReference>
<dbReference type="InterPro" id="IPR034505">
    <property type="entry name" value="Coproporphyrinogen-III_oxidase"/>
</dbReference>
<accession>L0FBM1</accession>
<dbReference type="InterPro" id="IPR007197">
    <property type="entry name" value="rSAM"/>
</dbReference>
<evidence type="ECO:0000256" key="8">
    <source>
        <dbReference type="ARBA" id="ARBA00023186"/>
    </source>
</evidence>
<dbReference type="InterPro" id="IPR013785">
    <property type="entry name" value="Aldolase_TIM"/>
</dbReference>
<dbReference type="CDD" id="cd01335">
    <property type="entry name" value="Radical_SAM"/>
    <property type="match status" value="1"/>
</dbReference>
<evidence type="ECO:0000256" key="5">
    <source>
        <dbReference type="ARBA" id="ARBA00022723"/>
    </source>
</evidence>
<keyword evidence="8 9" id="KW-0143">Chaperone</keyword>
<evidence type="ECO:0000256" key="2">
    <source>
        <dbReference type="ARBA" id="ARBA00017228"/>
    </source>
</evidence>
<evidence type="ECO:0000256" key="7">
    <source>
        <dbReference type="ARBA" id="ARBA00023014"/>
    </source>
</evidence>
<evidence type="ECO:0000256" key="9">
    <source>
        <dbReference type="RuleBase" id="RU364116"/>
    </source>
</evidence>
<protein>
    <recommendedName>
        <fullName evidence="2 9">Heme chaperone HemW</fullName>
    </recommendedName>
</protein>
<dbReference type="SFLD" id="SFLDG01065">
    <property type="entry name" value="anaerobic_coproporphyrinogen-I"/>
    <property type="match status" value="1"/>
</dbReference>
<organism evidence="11 12">
    <name type="scientific">Desulfitobacterium dichloroeliminans (strain LMG P-21439 / DCA1)</name>
    <dbReference type="NCBI Taxonomy" id="871963"/>
    <lineage>
        <taxon>Bacteria</taxon>
        <taxon>Bacillati</taxon>
        <taxon>Bacillota</taxon>
        <taxon>Clostridia</taxon>
        <taxon>Eubacteriales</taxon>
        <taxon>Desulfitobacteriaceae</taxon>
        <taxon>Desulfitobacterium</taxon>
    </lineage>
</organism>
<evidence type="ECO:0000313" key="11">
    <source>
        <dbReference type="EMBL" id="AGA70420.1"/>
    </source>
</evidence>
<sequence length="376" mass="42867">MPSLYVHVPFCIRKCAYCAFYSVPLQRAKVEDYLKGLNQEIALRQEEIPEEVSTLFMGGGTPTALSEIELETVFSLLKQRFNFAASAEKTIEANPGTLTAGKLHVLKDHGINRISLGVQSFNDTLLKRIGRIHGAQDIHDGVKMVREAGFHNLNLDLMFGLPGQSLEDWQKTLAEAIEIQPEHLSIYGLMIEENTPLELDTDLLKDLPGDDAQAEMYELGQEMLTKAGYLHYETSNYALPGHECRHNLGYWHGEEYLGLGPGAVSCLKNRRRKNCEDLALYREKLNREDLPIDSLEDESLTNDQQRSERIILGLRLAEGINLENFKKEFRVDLFELYPTALERYINRGVLRVEEGKFLKMNPEFWFVANSVLQEFV</sequence>
<dbReference type="NCBIfam" id="TIGR00539">
    <property type="entry name" value="hemN_rel"/>
    <property type="match status" value="1"/>
</dbReference>
<dbReference type="Pfam" id="PF04055">
    <property type="entry name" value="Radical_SAM"/>
    <property type="match status" value="1"/>
</dbReference>
<dbReference type="OrthoDB" id="9808022at2"/>
<dbReference type="RefSeq" id="WP_015263381.1">
    <property type="nucleotide sequence ID" value="NC_019903.1"/>
</dbReference>
<dbReference type="GO" id="GO:0005737">
    <property type="term" value="C:cytoplasm"/>
    <property type="evidence" value="ECO:0007669"/>
    <property type="project" value="UniProtKB-SubCell"/>
</dbReference>
<evidence type="ECO:0000256" key="1">
    <source>
        <dbReference type="ARBA" id="ARBA00006100"/>
    </source>
</evidence>
<dbReference type="GO" id="GO:0051539">
    <property type="term" value="F:4 iron, 4 sulfur cluster binding"/>
    <property type="evidence" value="ECO:0007669"/>
    <property type="project" value="UniProtKB-UniRule"/>
</dbReference>
<evidence type="ECO:0000256" key="3">
    <source>
        <dbReference type="ARBA" id="ARBA00022617"/>
    </source>
</evidence>
<keyword evidence="6 9" id="KW-0408">Iron</keyword>
<keyword evidence="12" id="KW-1185">Reference proteome</keyword>
<dbReference type="PANTHER" id="PTHR13932">
    <property type="entry name" value="COPROPORPHYRINIGEN III OXIDASE"/>
    <property type="match status" value="1"/>
</dbReference>
<comment type="subcellular location">
    <subcellularLocation>
        <location evidence="9">Cytoplasm</location>
    </subcellularLocation>
</comment>
<proteinExistence type="inferred from homology"/>
<keyword evidence="9" id="KW-0004">4Fe-4S</keyword>
<dbReference type="GO" id="GO:0004109">
    <property type="term" value="F:coproporphyrinogen oxidase activity"/>
    <property type="evidence" value="ECO:0007669"/>
    <property type="project" value="InterPro"/>
</dbReference>
<comment type="function">
    <text evidence="9">Probably acts as a heme chaperone, transferring heme to an unknown acceptor. Binds one molecule of heme per monomer, possibly covalently. Binds 1 [4Fe-4S] cluster. The cluster is coordinated with 3 cysteines and an exchangeable S-adenosyl-L-methionine.</text>
</comment>
<dbReference type="GO" id="GO:0006779">
    <property type="term" value="P:porphyrin-containing compound biosynthetic process"/>
    <property type="evidence" value="ECO:0007669"/>
    <property type="project" value="InterPro"/>
</dbReference>
<dbReference type="SMART" id="SM00729">
    <property type="entry name" value="Elp3"/>
    <property type="match status" value="1"/>
</dbReference>
<dbReference type="AlphaFoldDB" id="L0FBM1"/>
<keyword evidence="7 9" id="KW-0411">Iron-sulfur</keyword>
<dbReference type="PROSITE" id="PS51918">
    <property type="entry name" value="RADICAL_SAM"/>
    <property type="match status" value="1"/>
</dbReference>
<dbReference type="InterPro" id="IPR004559">
    <property type="entry name" value="HemW-like"/>
</dbReference>
<name>L0FBM1_DESDL</name>
<dbReference type="GO" id="GO:0046872">
    <property type="term" value="F:metal ion binding"/>
    <property type="evidence" value="ECO:0007669"/>
    <property type="project" value="UniProtKB-UniRule"/>
</dbReference>